<dbReference type="PIRSF" id="PIRSF017388">
    <property type="entry name" value="Esterase_lipase"/>
    <property type="match status" value="1"/>
</dbReference>
<dbReference type="InterPro" id="IPR050266">
    <property type="entry name" value="AB_hydrolase_sf"/>
</dbReference>
<reference evidence="2 3" key="1">
    <citation type="submission" date="2016-06" db="EMBL/GenBank/DDBJ databases">
        <title>Four novel species of enterococci isolated from chicken manure.</title>
        <authorList>
            <person name="Van Tyne D."/>
        </authorList>
    </citation>
    <scope>NUCLEOTIDE SEQUENCE [LARGE SCALE GENOMIC DNA]</scope>
    <source>
        <strain evidence="2 3">CU12B</strain>
    </source>
</reference>
<dbReference type="Proteomes" id="UP000782705">
    <property type="component" value="Unassembled WGS sequence"/>
</dbReference>
<evidence type="ECO:0000259" key="1">
    <source>
        <dbReference type="Pfam" id="PF12146"/>
    </source>
</evidence>
<keyword evidence="3" id="KW-1185">Reference proteome</keyword>
<dbReference type="PANTHER" id="PTHR43798:SF5">
    <property type="entry name" value="MONOACYLGLYCEROL LIPASE ABHD6"/>
    <property type="match status" value="1"/>
</dbReference>
<dbReference type="EMBL" id="MAEL01000014">
    <property type="protein sequence ID" value="KAF1305465.1"/>
    <property type="molecule type" value="Genomic_DNA"/>
</dbReference>
<organism evidence="2 3">
    <name type="scientific">Candidatus Enterococcus willemsii</name>
    <dbReference type="NCBI Taxonomy" id="1857215"/>
    <lineage>
        <taxon>Bacteria</taxon>
        <taxon>Bacillati</taxon>
        <taxon>Bacillota</taxon>
        <taxon>Bacilli</taxon>
        <taxon>Lactobacillales</taxon>
        <taxon>Enterococcaceae</taxon>
        <taxon>Enterococcus</taxon>
    </lineage>
</organism>
<dbReference type="PANTHER" id="PTHR43798">
    <property type="entry name" value="MONOACYLGLYCEROL LIPASE"/>
    <property type="match status" value="1"/>
</dbReference>
<proteinExistence type="predicted"/>
<evidence type="ECO:0000313" key="2">
    <source>
        <dbReference type="EMBL" id="KAF1305465.1"/>
    </source>
</evidence>
<dbReference type="Gene3D" id="3.40.50.1820">
    <property type="entry name" value="alpha/beta hydrolase"/>
    <property type="match status" value="1"/>
</dbReference>
<feature type="domain" description="Serine aminopeptidase S33" evidence="1">
    <location>
        <begin position="17"/>
        <end position="232"/>
    </location>
</feature>
<dbReference type="RefSeq" id="WP_161901138.1">
    <property type="nucleotide sequence ID" value="NZ_MAEL01000014.1"/>
</dbReference>
<dbReference type="InterPro" id="IPR029058">
    <property type="entry name" value="AB_hydrolase_fold"/>
</dbReference>
<protein>
    <submittedName>
        <fullName evidence="2">Carboxylesterase</fullName>
    </submittedName>
</protein>
<dbReference type="InterPro" id="IPR012354">
    <property type="entry name" value="Esterase_lipase"/>
</dbReference>
<dbReference type="InterPro" id="IPR022742">
    <property type="entry name" value="Hydrolase_4"/>
</dbReference>
<gene>
    <name evidence="2" type="ORF">BAU17_07170</name>
</gene>
<comment type="caution">
    <text evidence="2">The sequence shown here is derived from an EMBL/GenBank/DDBJ whole genome shotgun (WGS) entry which is preliminary data.</text>
</comment>
<accession>A0ABQ6Z1Q9</accession>
<dbReference type="Pfam" id="PF12146">
    <property type="entry name" value="Hydrolase_4"/>
    <property type="match status" value="1"/>
</dbReference>
<name>A0ABQ6Z1Q9_9ENTE</name>
<sequence>MKKMSLPKPLFAEHGARAVLLLHAYSGSPNDVRMLCRYLEQENYTVYSPMFAGHGTLNPQDILNEEVNTWFENTKTAIQFLKDKGYQEIAVLGLSMGGIMAMGALTLNDPAIVGGGAFCSPIFKTENSVPENFIRYAEKVLSYSDFSVEEQQRMMSVIKEDAVKQLAAIETFASEVQAKLANITIPVFLAQAGQDKMIAPETVYRTAQALAQTKITVQWYPNSGHVITVDQERKEFEKDVLAFIESLSWNGE</sequence>
<evidence type="ECO:0000313" key="3">
    <source>
        <dbReference type="Proteomes" id="UP000782705"/>
    </source>
</evidence>
<dbReference type="SUPFAM" id="SSF53474">
    <property type="entry name" value="alpha/beta-Hydrolases"/>
    <property type="match status" value="1"/>
</dbReference>